<dbReference type="Proteomes" id="UP000479190">
    <property type="component" value="Unassembled WGS sequence"/>
</dbReference>
<sequence>MSSDAGEQLYNKIDTFVFFDLETTDLIRGSLMPRILELSMVAVSRNSLQSDKRDRMALPRVMQKLTLIFNPMQAINYHASMVSNLWIDNLQTLKPFDQNAYNTIMEFLNRLPVFLRRCIIRKFELPHDVEVYKFEKKCQKGSSGGAGYRSRYLSHAKRALYHLSYAPC</sequence>
<evidence type="ECO:0000256" key="2">
    <source>
        <dbReference type="ARBA" id="ARBA00022722"/>
    </source>
</evidence>
<dbReference type="GO" id="GO:0046872">
    <property type="term" value="F:metal ion binding"/>
    <property type="evidence" value="ECO:0007669"/>
    <property type="project" value="UniProtKB-KW"/>
</dbReference>
<keyword evidence="8" id="KW-1185">Reference proteome</keyword>
<evidence type="ECO:0000256" key="6">
    <source>
        <dbReference type="ARBA" id="ARBA00022842"/>
    </source>
</evidence>
<proteinExistence type="predicted"/>
<evidence type="ECO:0000313" key="7">
    <source>
        <dbReference type="EMBL" id="CAB0037046.1"/>
    </source>
</evidence>
<keyword evidence="5" id="KW-0269">Exonuclease</keyword>
<dbReference type="PANTHER" id="PTHR13058:SF19">
    <property type="entry name" value="LD40940P"/>
    <property type="match status" value="1"/>
</dbReference>
<keyword evidence="3" id="KW-0479">Metal-binding</keyword>
<evidence type="ECO:0000313" key="8">
    <source>
        <dbReference type="Proteomes" id="UP000479190"/>
    </source>
</evidence>
<keyword evidence="2" id="KW-0540">Nuclease</keyword>
<evidence type="ECO:0008006" key="9">
    <source>
        <dbReference type="Google" id="ProtNLM"/>
    </source>
</evidence>
<reference evidence="7 8" key="1">
    <citation type="submission" date="2020-02" db="EMBL/GenBank/DDBJ databases">
        <authorList>
            <person name="Ferguson B K."/>
        </authorList>
    </citation>
    <scope>NUCLEOTIDE SEQUENCE [LARGE SCALE GENOMIC DNA]</scope>
</reference>
<evidence type="ECO:0000256" key="1">
    <source>
        <dbReference type="ARBA" id="ARBA00001946"/>
    </source>
</evidence>
<dbReference type="GO" id="GO:0005737">
    <property type="term" value="C:cytoplasm"/>
    <property type="evidence" value="ECO:0007669"/>
    <property type="project" value="TreeGrafter"/>
</dbReference>
<dbReference type="InterPro" id="IPR012337">
    <property type="entry name" value="RNaseH-like_sf"/>
</dbReference>
<dbReference type="GO" id="GO:0003676">
    <property type="term" value="F:nucleic acid binding"/>
    <property type="evidence" value="ECO:0007669"/>
    <property type="project" value="InterPro"/>
</dbReference>
<dbReference type="OrthoDB" id="10250935at2759"/>
<dbReference type="GO" id="GO:0006308">
    <property type="term" value="P:DNA catabolic process"/>
    <property type="evidence" value="ECO:0007669"/>
    <property type="project" value="TreeGrafter"/>
</dbReference>
<gene>
    <name evidence="7" type="ORF">TBRA_LOCUS8883</name>
</gene>
<keyword evidence="4" id="KW-0378">Hydrolase</keyword>
<protein>
    <recommendedName>
        <fullName evidence="9">Exonuclease domain-containing protein</fullName>
    </recommendedName>
</protein>
<evidence type="ECO:0000256" key="4">
    <source>
        <dbReference type="ARBA" id="ARBA00022801"/>
    </source>
</evidence>
<dbReference type="PANTHER" id="PTHR13058">
    <property type="entry name" value="THREE PRIME REPAIR EXONUCLEASE 1, 2"/>
    <property type="match status" value="1"/>
</dbReference>
<dbReference type="AlphaFoldDB" id="A0A6H5IHT8"/>
<evidence type="ECO:0000256" key="3">
    <source>
        <dbReference type="ARBA" id="ARBA00022723"/>
    </source>
</evidence>
<comment type="cofactor">
    <cofactor evidence="1">
        <name>Mg(2+)</name>
        <dbReference type="ChEBI" id="CHEBI:18420"/>
    </cofactor>
</comment>
<dbReference type="SUPFAM" id="SSF53098">
    <property type="entry name" value="Ribonuclease H-like"/>
    <property type="match status" value="1"/>
</dbReference>
<accession>A0A6H5IHT8</accession>
<keyword evidence="6" id="KW-0460">Magnesium</keyword>
<dbReference type="InterPro" id="IPR036397">
    <property type="entry name" value="RNaseH_sf"/>
</dbReference>
<name>A0A6H5IHT8_9HYME</name>
<evidence type="ECO:0000256" key="5">
    <source>
        <dbReference type="ARBA" id="ARBA00022839"/>
    </source>
</evidence>
<dbReference type="EMBL" id="CADCXV010000841">
    <property type="protein sequence ID" value="CAB0037046.1"/>
    <property type="molecule type" value="Genomic_DNA"/>
</dbReference>
<dbReference type="Gene3D" id="3.30.420.10">
    <property type="entry name" value="Ribonuclease H-like superfamily/Ribonuclease H"/>
    <property type="match status" value="1"/>
</dbReference>
<organism evidence="7 8">
    <name type="scientific">Trichogramma brassicae</name>
    <dbReference type="NCBI Taxonomy" id="86971"/>
    <lineage>
        <taxon>Eukaryota</taxon>
        <taxon>Metazoa</taxon>
        <taxon>Ecdysozoa</taxon>
        <taxon>Arthropoda</taxon>
        <taxon>Hexapoda</taxon>
        <taxon>Insecta</taxon>
        <taxon>Pterygota</taxon>
        <taxon>Neoptera</taxon>
        <taxon>Endopterygota</taxon>
        <taxon>Hymenoptera</taxon>
        <taxon>Apocrita</taxon>
        <taxon>Proctotrupomorpha</taxon>
        <taxon>Chalcidoidea</taxon>
        <taxon>Trichogrammatidae</taxon>
        <taxon>Trichogramma</taxon>
    </lineage>
</organism>
<dbReference type="GO" id="GO:0008296">
    <property type="term" value="F:3'-5'-DNA exonuclease activity"/>
    <property type="evidence" value="ECO:0007669"/>
    <property type="project" value="TreeGrafter"/>
</dbReference>
<dbReference type="InterPro" id="IPR040393">
    <property type="entry name" value="TREX1/2"/>
</dbReference>